<reference evidence="1 2" key="1">
    <citation type="submission" date="2018-11" db="EMBL/GenBank/DDBJ databases">
        <title>Microbial catabolism of amino acid.</title>
        <authorList>
            <person name="Hibi M."/>
            <person name="Ogawa J."/>
        </authorList>
    </citation>
    <scope>NUCLEOTIDE SEQUENCE [LARGE SCALE GENOMIC DNA]</scope>
    <source>
        <strain evidence="1 2">C31-06</strain>
    </source>
</reference>
<dbReference type="AlphaFoldDB" id="A0A402CDB6"/>
<dbReference type="EMBL" id="BHYM01000045">
    <property type="protein sequence ID" value="GCE41578.1"/>
    <property type="molecule type" value="Genomic_DNA"/>
</dbReference>
<comment type="caution">
    <text evidence="1">The sequence shown here is derived from an EMBL/GenBank/DDBJ whole genome shotgun (WGS) entry which is preliminary data.</text>
</comment>
<sequence length="45" mass="4888">MPDSVPSIRIPALMEGPQQDRLAVGARVDFDLSDPRTLQVHLSSA</sequence>
<accession>A0A402CDB6</accession>
<proteinExistence type="predicted"/>
<protein>
    <submittedName>
        <fullName evidence="1">Uncharacterized protein</fullName>
    </submittedName>
</protein>
<dbReference type="Proteomes" id="UP000287519">
    <property type="component" value="Unassembled WGS sequence"/>
</dbReference>
<organism evidence="1 2">
    <name type="scientific">Rhodococcus wratislaviensis</name>
    <name type="common">Tsukamurella wratislaviensis</name>
    <dbReference type="NCBI Taxonomy" id="44752"/>
    <lineage>
        <taxon>Bacteria</taxon>
        <taxon>Bacillati</taxon>
        <taxon>Actinomycetota</taxon>
        <taxon>Actinomycetes</taxon>
        <taxon>Mycobacteriales</taxon>
        <taxon>Nocardiaceae</taxon>
        <taxon>Rhodococcus</taxon>
    </lineage>
</organism>
<name>A0A402CDB6_RHOWR</name>
<gene>
    <name evidence="1" type="ORF">Rhow_005237</name>
</gene>
<evidence type="ECO:0000313" key="2">
    <source>
        <dbReference type="Proteomes" id="UP000287519"/>
    </source>
</evidence>
<evidence type="ECO:0000313" key="1">
    <source>
        <dbReference type="EMBL" id="GCE41578.1"/>
    </source>
</evidence>
<keyword evidence="2" id="KW-1185">Reference proteome</keyword>